<name>A0A380YPG3_9BACE</name>
<dbReference type="Pfam" id="PF10677">
    <property type="entry name" value="DUF2490"/>
    <property type="match status" value="1"/>
</dbReference>
<dbReference type="EMBL" id="UFSX01000001">
    <property type="protein sequence ID" value="SUV29798.1"/>
    <property type="molecule type" value="Genomic_DNA"/>
</dbReference>
<dbReference type="RefSeq" id="WP_004290328.1">
    <property type="nucleotide sequence ID" value="NZ_CABKNQ010000018.1"/>
</dbReference>
<evidence type="ECO:0000256" key="1">
    <source>
        <dbReference type="ARBA" id="ARBA00022729"/>
    </source>
</evidence>
<dbReference type="GeneID" id="93071686"/>
<organism evidence="2 3">
    <name type="scientific">Bacteroides eggerthii</name>
    <dbReference type="NCBI Taxonomy" id="28111"/>
    <lineage>
        <taxon>Bacteria</taxon>
        <taxon>Pseudomonadati</taxon>
        <taxon>Bacteroidota</taxon>
        <taxon>Bacteroidia</taxon>
        <taxon>Bacteroidales</taxon>
        <taxon>Bacteroidaceae</taxon>
        <taxon>Bacteroides</taxon>
    </lineage>
</organism>
<dbReference type="OrthoDB" id="1097354at2"/>
<proteinExistence type="predicted"/>
<dbReference type="InterPro" id="IPR019619">
    <property type="entry name" value="DUF2490"/>
</dbReference>
<dbReference type="InterPro" id="IPR053713">
    <property type="entry name" value="Bact_OM_Channel_sf"/>
</dbReference>
<reference evidence="2 3" key="1">
    <citation type="submission" date="2018-06" db="EMBL/GenBank/DDBJ databases">
        <authorList>
            <consortium name="Pathogen Informatics"/>
            <person name="Doyle S."/>
        </authorList>
    </citation>
    <scope>NUCLEOTIDE SEQUENCE [LARGE SCALE GENOMIC DNA]</scope>
    <source>
        <strain evidence="2 3">NCTC11155</strain>
    </source>
</reference>
<sequence length="227" mass="26708">MIYTGIIMIRKPFCTWRICSLLAALFFIVPVSLHAQKRDFTTWASTGFKYKVNPAFTLSGKLEWRTKDDLDKTDRWGLEAGGAYSVLPFLKIAAGYEVHYRNRGEAGWKFRHRYHFDGTLSTRVHRLKVSLRERFQHTFDSNNDELRWRSRVKLAYDIPKCKIEPYVSVEMYNGLNRGEKFDVQRMRYRGGVVLPLSSDWEADVFYCRQWESKARKDIVGVACTYSF</sequence>
<dbReference type="Proteomes" id="UP000254424">
    <property type="component" value="Unassembled WGS sequence"/>
</dbReference>
<protein>
    <submittedName>
        <fullName evidence="2">Protein of uncharacterized function (DUF2490)</fullName>
    </submittedName>
</protein>
<keyword evidence="1" id="KW-0732">Signal</keyword>
<evidence type="ECO:0000313" key="2">
    <source>
        <dbReference type="EMBL" id="SUV29798.1"/>
    </source>
</evidence>
<evidence type="ECO:0000313" key="3">
    <source>
        <dbReference type="Proteomes" id="UP000254424"/>
    </source>
</evidence>
<dbReference type="AlphaFoldDB" id="A0A380YPG3"/>
<dbReference type="STRING" id="483216.BACEGG_02021"/>
<gene>
    <name evidence="2" type="ORF">NCTC11155_01789</name>
</gene>
<accession>A0A380YPG3</accession>
<dbReference type="Gene3D" id="2.40.160.40">
    <property type="entry name" value="monomeric porin ompg"/>
    <property type="match status" value="1"/>
</dbReference>